<keyword evidence="2" id="KW-1133">Transmembrane helix</keyword>
<dbReference type="Proteomes" id="UP000639772">
    <property type="component" value="Chromosome 1"/>
</dbReference>
<feature type="transmembrane region" description="Helical" evidence="2">
    <location>
        <begin position="16"/>
        <end position="36"/>
    </location>
</feature>
<dbReference type="PANTHER" id="PTHR11362">
    <property type="entry name" value="PHOSPHATIDYLETHANOLAMINE-BINDING PROTEIN"/>
    <property type="match status" value="1"/>
</dbReference>
<dbReference type="AlphaFoldDB" id="A0A835S1L8"/>
<name>A0A835S1L8_VANPL</name>
<dbReference type="EMBL" id="JADCNM010000001">
    <property type="protein sequence ID" value="KAG0502595.1"/>
    <property type="molecule type" value="Genomic_DNA"/>
</dbReference>
<dbReference type="OrthoDB" id="2506647at2759"/>
<gene>
    <name evidence="3" type="ORF">HPP92_002667</name>
</gene>
<protein>
    <submittedName>
        <fullName evidence="3">Uncharacterized protein</fullName>
    </submittedName>
</protein>
<keyword evidence="2" id="KW-0472">Membrane</keyword>
<comment type="caution">
    <text evidence="3">The sequence shown here is derived from an EMBL/GenBank/DDBJ whole genome shotgun (WGS) entry which is preliminary data.</text>
</comment>
<sequence length="231" mass="25466">MAAAAYLYLKQPPQSISPLFGLGLMITLIAFPSLLLQRRGSFFGVPRKRTDGSSKNILLWERRLSKFKLHRVIGEVVDLFVPTVNMSVSFASKHVSNGCDVKPSAAINPPTVLVSGQPTDLFTLVMTDPDAPSPSEPSMREFVHWIVVNIPGGTDATRGQELVPYMGPQPPVGIHRYVLVLFQQKAAFRSAAPPASRAHFNTREFAGYYDLSLPVAAAYFNSQKEPAVRRR</sequence>
<accession>A0A835S1L8</accession>
<dbReference type="SMR" id="A0A835S1L8"/>
<dbReference type="Pfam" id="PF01161">
    <property type="entry name" value="PBP"/>
    <property type="match status" value="1"/>
</dbReference>
<dbReference type="InterPro" id="IPR008914">
    <property type="entry name" value="PEBP"/>
</dbReference>
<comment type="similarity">
    <text evidence="1">Belongs to the phosphatidylethanolamine-binding protein family.</text>
</comment>
<dbReference type="SUPFAM" id="SSF49777">
    <property type="entry name" value="PEBP-like"/>
    <property type="match status" value="1"/>
</dbReference>
<dbReference type="InterPro" id="IPR001858">
    <property type="entry name" value="Phosphatidylethanolamine-bd_CS"/>
</dbReference>
<evidence type="ECO:0000313" key="4">
    <source>
        <dbReference type="Proteomes" id="UP000639772"/>
    </source>
</evidence>
<dbReference type="PANTHER" id="PTHR11362:SF82">
    <property type="entry name" value="PHOSPHATIDYLETHANOLAMINE-BINDING PROTEIN 4"/>
    <property type="match status" value="1"/>
</dbReference>
<dbReference type="InterPro" id="IPR036610">
    <property type="entry name" value="PEBP-like_sf"/>
</dbReference>
<evidence type="ECO:0000256" key="1">
    <source>
        <dbReference type="ARBA" id="ARBA00007091"/>
    </source>
</evidence>
<proteinExistence type="inferred from homology"/>
<evidence type="ECO:0000313" key="3">
    <source>
        <dbReference type="EMBL" id="KAG0502595.1"/>
    </source>
</evidence>
<keyword evidence="2" id="KW-0812">Transmembrane</keyword>
<dbReference type="CDD" id="cd00866">
    <property type="entry name" value="PEBP_euk"/>
    <property type="match status" value="1"/>
</dbReference>
<dbReference type="InterPro" id="IPR035810">
    <property type="entry name" value="PEBP_euk"/>
</dbReference>
<reference evidence="3 4" key="1">
    <citation type="journal article" date="2020" name="Nat. Food">
        <title>A phased Vanilla planifolia genome enables genetic improvement of flavour and production.</title>
        <authorList>
            <person name="Hasing T."/>
            <person name="Tang H."/>
            <person name="Brym M."/>
            <person name="Khazi F."/>
            <person name="Huang T."/>
            <person name="Chambers A.H."/>
        </authorList>
    </citation>
    <scope>NUCLEOTIDE SEQUENCE [LARGE SCALE GENOMIC DNA]</scope>
    <source>
        <tissue evidence="3">Leaf</tissue>
    </source>
</reference>
<dbReference type="PROSITE" id="PS01220">
    <property type="entry name" value="PBP"/>
    <property type="match status" value="1"/>
</dbReference>
<organism evidence="3 4">
    <name type="scientific">Vanilla planifolia</name>
    <name type="common">Vanilla</name>
    <dbReference type="NCBI Taxonomy" id="51239"/>
    <lineage>
        <taxon>Eukaryota</taxon>
        <taxon>Viridiplantae</taxon>
        <taxon>Streptophyta</taxon>
        <taxon>Embryophyta</taxon>
        <taxon>Tracheophyta</taxon>
        <taxon>Spermatophyta</taxon>
        <taxon>Magnoliopsida</taxon>
        <taxon>Liliopsida</taxon>
        <taxon>Asparagales</taxon>
        <taxon>Orchidaceae</taxon>
        <taxon>Vanilloideae</taxon>
        <taxon>Vanilleae</taxon>
        <taxon>Vanilla</taxon>
    </lineage>
</organism>
<dbReference type="Gene3D" id="3.90.280.10">
    <property type="entry name" value="PEBP-like"/>
    <property type="match status" value="1"/>
</dbReference>
<evidence type="ECO:0000256" key="2">
    <source>
        <dbReference type="SAM" id="Phobius"/>
    </source>
</evidence>